<evidence type="ECO:0000313" key="4">
    <source>
        <dbReference type="Proteomes" id="UP001304340"/>
    </source>
</evidence>
<dbReference type="KEGG" id="sbil:SANBI_002991"/>
<feature type="region of interest" description="Disordered" evidence="1">
    <location>
        <begin position="244"/>
        <end position="328"/>
    </location>
</feature>
<protein>
    <submittedName>
        <fullName evidence="3">Uncharacterized protein</fullName>
    </submittedName>
</protein>
<feature type="region of interest" description="Disordered" evidence="1">
    <location>
        <begin position="344"/>
        <end position="390"/>
    </location>
</feature>
<sequence>MGSPAGIVVVAVVVLWLVYLVPQRLRHRQQLLESRVDDRFSGRLRVLAVASGDSSHSKSTTGRSAQAVSQKHGDCTTSSSVDVSLLTPPIGTTVRARRQITDGVQDMERNDSYGSASRDALLARRAAAARRRATLTLGLVVLTALVGVIVAVTSLPVWTVAVPAVLLVSVLVLGRRAVLANARADAAAREREAAREAARPAALRRAGRPAPAVRTTVTGRAVHSSQTQTEMISRVRVAGAAGVAGQGAESSTTAKTTAAKTTAAKSGAEAERTVAPTAAARTAETAEPEASSASRPTGEADRASSAAPAARQPAPAQEGESTDWEPVAVPRPVYTLKSTAPRWEPAPLTAELRKLTEERRAELAGASPATAAPTTTTAEEPSEDSLGVNLNSVLARRRAAGE</sequence>
<reference evidence="4" key="1">
    <citation type="submission" date="2023-11" db="EMBL/GenBank/DDBJ databases">
        <authorList>
            <person name="Helweg L.P."/>
            <person name="Kiel A."/>
            <person name="Hitz F."/>
            <person name="Ruckert-Reed C."/>
            <person name="Busche T."/>
            <person name="Kaltschmidt B."/>
            <person name="Kaltschmidt C."/>
        </authorList>
    </citation>
    <scope>NUCLEOTIDE SEQUENCE [LARGE SCALE GENOMIC DNA]</scope>
    <source>
        <strain evidence="4">4.1</strain>
    </source>
</reference>
<accession>A0AAF0Z770</accession>
<keyword evidence="2" id="KW-1133">Transmembrane helix</keyword>
<keyword evidence="4" id="KW-1185">Reference proteome</keyword>
<feature type="compositionally biased region" description="Polar residues" evidence="1">
    <location>
        <begin position="215"/>
        <end position="230"/>
    </location>
</feature>
<evidence type="ECO:0000256" key="1">
    <source>
        <dbReference type="SAM" id="MobiDB-lite"/>
    </source>
</evidence>
<organism evidence="3 4">
    <name type="scientific">Sanguibacter biliveldensis</name>
    <dbReference type="NCBI Taxonomy" id="3030830"/>
    <lineage>
        <taxon>Bacteria</taxon>
        <taxon>Bacillati</taxon>
        <taxon>Actinomycetota</taxon>
        <taxon>Actinomycetes</taxon>
        <taxon>Micrococcales</taxon>
        <taxon>Sanguibacteraceae</taxon>
        <taxon>Sanguibacter</taxon>
    </lineage>
</organism>
<feature type="transmembrane region" description="Helical" evidence="2">
    <location>
        <begin position="133"/>
        <end position="151"/>
    </location>
</feature>
<gene>
    <name evidence="3" type="ORF">SANBI_002991</name>
</gene>
<dbReference type="EMBL" id="CP138359">
    <property type="protein sequence ID" value="WPF81681.1"/>
    <property type="molecule type" value="Genomic_DNA"/>
</dbReference>
<feature type="transmembrane region" description="Helical" evidence="2">
    <location>
        <begin position="6"/>
        <end position="22"/>
    </location>
</feature>
<dbReference type="RefSeq" id="WP_319156410.1">
    <property type="nucleotide sequence ID" value="NZ_CP138359.1"/>
</dbReference>
<feature type="region of interest" description="Disordered" evidence="1">
    <location>
        <begin position="53"/>
        <end position="73"/>
    </location>
</feature>
<feature type="compositionally biased region" description="Basic and acidic residues" evidence="1">
    <location>
        <begin position="351"/>
        <end position="362"/>
    </location>
</feature>
<evidence type="ECO:0000256" key="2">
    <source>
        <dbReference type="SAM" id="Phobius"/>
    </source>
</evidence>
<feature type="compositionally biased region" description="Low complexity" evidence="1">
    <location>
        <begin position="199"/>
        <end position="214"/>
    </location>
</feature>
<proteinExistence type="predicted"/>
<feature type="compositionally biased region" description="Low complexity" evidence="1">
    <location>
        <begin position="366"/>
        <end position="379"/>
    </location>
</feature>
<feature type="region of interest" description="Disordered" evidence="1">
    <location>
        <begin position="198"/>
        <end position="230"/>
    </location>
</feature>
<keyword evidence="2" id="KW-0472">Membrane</keyword>
<evidence type="ECO:0000313" key="3">
    <source>
        <dbReference type="EMBL" id="WPF81681.1"/>
    </source>
</evidence>
<feature type="transmembrane region" description="Helical" evidence="2">
    <location>
        <begin position="157"/>
        <end position="174"/>
    </location>
</feature>
<feature type="compositionally biased region" description="Low complexity" evidence="1">
    <location>
        <begin position="244"/>
        <end position="317"/>
    </location>
</feature>
<dbReference type="AlphaFoldDB" id="A0AAF0Z770"/>
<name>A0AAF0Z770_9MICO</name>
<dbReference type="Proteomes" id="UP001304340">
    <property type="component" value="Chromosome"/>
</dbReference>
<keyword evidence="2" id="KW-0812">Transmembrane</keyword>
<feature type="compositionally biased region" description="Polar residues" evidence="1">
    <location>
        <begin position="53"/>
        <end position="69"/>
    </location>
</feature>